<name>A0A1G9ADJ4_9ACTN</name>
<keyword evidence="1" id="KW-0285">Flavoprotein</keyword>
<dbReference type="InterPro" id="IPR009075">
    <property type="entry name" value="AcylCo_DH/oxidase_C"/>
</dbReference>
<evidence type="ECO:0000259" key="2">
    <source>
        <dbReference type="Pfam" id="PF00441"/>
    </source>
</evidence>
<evidence type="ECO:0000313" key="4">
    <source>
        <dbReference type="Proteomes" id="UP000198683"/>
    </source>
</evidence>
<accession>A0A1G9ADJ4</accession>
<feature type="domain" description="Acyl-CoA dehydrogenase/oxidase C-terminal" evidence="2">
    <location>
        <begin position="9"/>
        <end position="36"/>
    </location>
</feature>
<gene>
    <name evidence="3" type="ORF">SAMN05421874_106149</name>
</gene>
<dbReference type="AlphaFoldDB" id="A0A1G9ADJ4"/>
<evidence type="ECO:0000256" key="1">
    <source>
        <dbReference type="ARBA" id="ARBA00022630"/>
    </source>
</evidence>
<proteinExistence type="predicted"/>
<reference evidence="3 4" key="1">
    <citation type="submission" date="2016-10" db="EMBL/GenBank/DDBJ databases">
        <authorList>
            <person name="de Groot N.N."/>
        </authorList>
    </citation>
    <scope>NUCLEOTIDE SEQUENCE [LARGE SCALE GENOMIC DNA]</scope>
    <source>
        <strain evidence="3 4">CGMCC 4.5681</strain>
    </source>
</reference>
<sequence length="37" mass="4525">MIPSRFPRWLHRGPEITRIYEGTDQIQRMVMARQLLK</sequence>
<dbReference type="InterPro" id="IPR036250">
    <property type="entry name" value="AcylCo_DH-like_C"/>
</dbReference>
<dbReference type="SUPFAM" id="SSF47203">
    <property type="entry name" value="Acyl-CoA dehydrogenase C-terminal domain-like"/>
    <property type="match status" value="1"/>
</dbReference>
<dbReference type="STRING" id="683260.SAMN05421874_106149"/>
<evidence type="ECO:0000313" key="3">
    <source>
        <dbReference type="EMBL" id="SDK25338.1"/>
    </source>
</evidence>
<dbReference type="EMBL" id="FNFB01000006">
    <property type="protein sequence ID" value="SDK25338.1"/>
    <property type="molecule type" value="Genomic_DNA"/>
</dbReference>
<protein>
    <submittedName>
        <fullName evidence="3">Acyl-CoA dehydrogenase, C-terminal domain</fullName>
    </submittedName>
</protein>
<dbReference type="GO" id="GO:0016627">
    <property type="term" value="F:oxidoreductase activity, acting on the CH-CH group of donors"/>
    <property type="evidence" value="ECO:0007669"/>
    <property type="project" value="InterPro"/>
</dbReference>
<dbReference type="Gene3D" id="1.20.140.10">
    <property type="entry name" value="Butyryl-CoA Dehydrogenase, subunit A, domain 3"/>
    <property type="match status" value="1"/>
</dbReference>
<keyword evidence="4" id="KW-1185">Reference proteome</keyword>
<dbReference type="Pfam" id="PF00441">
    <property type="entry name" value="Acyl-CoA_dh_1"/>
    <property type="match status" value="1"/>
</dbReference>
<dbReference type="Proteomes" id="UP000198683">
    <property type="component" value="Unassembled WGS sequence"/>
</dbReference>
<organism evidence="3 4">
    <name type="scientific">Nonomuraea maritima</name>
    <dbReference type="NCBI Taxonomy" id="683260"/>
    <lineage>
        <taxon>Bacteria</taxon>
        <taxon>Bacillati</taxon>
        <taxon>Actinomycetota</taxon>
        <taxon>Actinomycetes</taxon>
        <taxon>Streptosporangiales</taxon>
        <taxon>Streptosporangiaceae</taxon>
        <taxon>Nonomuraea</taxon>
    </lineage>
</organism>